<evidence type="ECO:0000256" key="1">
    <source>
        <dbReference type="SAM" id="MobiDB-lite"/>
    </source>
</evidence>
<organism evidence="2 3">
    <name type="scientific">Pendulispora albinea</name>
    <dbReference type="NCBI Taxonomy" id="2741071"/>
    <lineage>
        <taxon>Bacteria</taxon>
        <taxon>Pseudomonadati</taxon>
        <taxon>Myxococcota</taxon>
        <taxon>Myxococcia</taxon>
        <taxon>Myxococcales</taxon>
        <taxon>Sorangiineae</taxon>
        <taxon>Pendulisporaceae</taxon>
        <taxon>Pendulispora</taxon>
    </lineage>
</organism>
<feature type="region of interest" description="Disordered" evidence="1">
    <location>
        <begin position="31"/>
        <end position="58"/>
    </location>
</feature>
<reference evidence="2 3" key="1">
    <citation type="submission" date="2021-12" db="EMBL/GenBank/DDBJ databases">
        <title>Discovery of the Pendulisporaceae a myxobacterial family with distinct sporulation behavior and unique specialized metabolism.</title>
        <authorList>
            <person name="Garcia R."/>
            <person name="Popoff A."/>
            <person name="Bader C.D."/>
            <person name="Loehr J."/>
            <person name="Walesch S."/>
            <person name="Walt C."/>
            <person name="Boldt J."/>
            <person name="Bunk B."/>
            <person name="Haeckl F.J.F.P.J."/>
            <person name="Gunesch A.P."/>
            <person name="Birkelbach J."/>
            <person name="Nuebel U."/>
            <person name="Pietschmann T."/>
            <person name="Bach T."/>
            <person name="Mueller R."/>
        </authorList>
    </citation>
    <scope>NUCLEOTIDE SEQUENCE [LARGE SCALE GENOMIC DNA]</scope>
    <source>
        <strain evidence="2 3">MSr11954</strain>
    </source>
</reference>
<dbReference type="EMBL" id="CP089984">
    <property type="protein sequence ID" value="WXB17395.1"/>
    <property type="molecule type" value="Genomic_DNA"/>
</dbReference>
<accession>A0ABZ2M4E9</accession>
<evidence type="ECO:0000313" key="2">
    <source>
        <dbReference type="EMBL" id="WXB17395.1"/>
    </source>
</evidence>
<evidence type="ECO:0000313" key="3">
    <source>
        <dbReference type="Proteomes" id="UP001370348"/>
    </source>
</evidence>
<name>A0ABZ2M4E9_9BACT</name>
<sequence length="303" mass="31234">MVIFAVLAGASAGAGLMVGCGSDDSVVHPPFDGSIDGNKPDTGPVADAGPDARRDSGIRYDAGPPVFESYSRQITSLWCQKLQGCCALPQGFDLKRCEDVFNNSANVEGPALNRPLAKYLYDGGNPNIAFSATKARECFDAINDIGCGAQSAESFKRMYDICLGAAEGKLGANESGCAGSPECKRPNHCEKVGDASTGVCLGPRAEDAGCSPAADDYYEPQAECGYLITGDPRFCANLDTSAGAEVDGGRNVCTKQRPNGADCNAAAECVSGLCGSSLKCVAADNIGTEDVCKFYIPDAGDGG</sequence>
<dbReference type="RefSeq" id="WP_394827026.1">
    <property type="nucleotide sequence ID" value="NZ_CP089984.1"/>
</dbReference>
<proteinExistence type="predicted"/>
<dbReference type="Proteomes" id="UP001370348">
    <property type="component" value="Chromosome"/>
</dbReference>
<gene>
    <name evidence="2" type="ORF">LZC94_08940</name>
</gene>
<keyword evidence="3" id="KW-1185">Reference proteome</keyword>
<protein>
    <submittedName>
        <fullName evidence="2">Uncharacterized protein</fullName>
    </submittedName>
</protein>